<dbReference type="GeneID" id="5411303"/>
<dbReference type="STRING" id="456442.Mboo_1710"/>
<dbReference type="KEGG" id="mbn:Mboo_1710"/>
<dbReference type="Proteomes" id="UP000002408">
    <property type="component" value="Chromosome"/>
</dbReference>
<sequence length="139" mass="15640">MQTNPNNPYDEVFGNLSKIVEEIVRSMPEAEHARVIGYTIVTRQMPGEPGIFTGGTPDSEDDIPYEVQESDTHIFVTAAIPPEAKHAPYADIQPHAVRICVDDRETPVELEKAIDVIHSTYRVHRGVMDITLRKVPDYQ</sequence>
<name>A7I916_METB6</name>
<dbReference type="eggNOG" id="arCOG01833">
    <property type="taxonomic scope" value="Archaea"/>
</dbReference>
<evidence type="ECO:0000313" key="1">
    <source>
        <dbReference type="EMBL" id="ABS56227.1"/>
    </source>
</evidence>
<dbReference type="HOGENOM" id="CLU_152998_0_0_2"/>
<evidence type="ECO:0000313" key="2">
    <source>
        <dbReference type="Proteomes" id="UP000002408"/>
    </source>
</evidence>
<dbReference type="AlphaFoldDB" id="A7I916"/>
<protein>
    <submittedName>
        <fullName evidence="1">Uncharacterized protein</fullName>
    </submittedName>
</protein>
<gene>
    <name evidence="1" type="ordered locus">Mboo_1710</name>
</gene>
<dbReference type="OrthoDB" id="110161at2157"/>
<accession>A7I916</accession>
<organism evidence="1 2">
    <name type="scientific">Methanoregula boonei (strain DSM 21154 / JCM 14090 / 6A8)</name>
    <dbReference type="NCBI Taxonomy" id="456442"/>
    <lineage>
        <taxon>Archaea</taxon>
        <taxon>Methanobacteriati</taxon>
        <taxon>Methanobacteriota</taxon>
        <taxon>Stenosarchaea group</taxon>
        <taxon>Methanomicrobia</taxon>
        <taxon>Methanomicrobiales</taxon>
        <taxon>Methanoregulaceae</taxon>
        <taxon>Methanoregula</taxon>
    </lineage>
</organism>
<reference evidence="2" key="1">
    <citation type="journal article" date="2015" name="Microbiology">
        <title>Genome of Methanoregula boonei 6A8 reveals adaptations to oligotrophic peatland environments.</title>
        <authorList>
            <person name="Braeuer S."/>
            <person name="Cadillo-Quiroz H."/>
            <person name="Kyrpides N."/>
            <person name="Woyke T."/>
            <person name="Goodwin L."/>
            <person name="Detter C."/>
            <person name="Podell S."/>
            <person name="Yavitt J.B."/>
            <person name="Zinder S.H."/>
        </authorList>
    </citation>
    <scope>NUCLEOTIDE SEQUENCE [LARGE SCALE GENOMIC DNA]</scope>
    <source>
        <strain evidence="2">DSM 21154 / JCM 14090 / 6A8</strain>
    </source>
</reference>
<keyword evidence="2" id="KW-1185">Reference proteome</keyword>
<dbReference type="EMBL" id="CP000780">
    <property type="protein sequence ID" value="ABS56227.1"/>
    <property type="molecule type" value="Genomic_DNA"/>
</dbReference>
<proteinExistence type="predicted"/>
<dbReference type="RefSeq" id="WP_012107275.1">
    <property type="nucleotide sequence ID" value="NC_009712.1"/>
</dbReference>